<dbReference type="EMBL" id="JARKIE010000294">
    <property type="protein sequence ID" value="KAJ7657053.1"/>
    <property type="molecule type" value="Genomic_DNA"/>
</dbReference>
<proteinExistence type="predicted"/>
<feature type="compositionally biased region" description="Low complexity" evidence="1">
    <location>
        <begin position="120"/>
        <end position="129"/>
    </location>
</feature>
<evidence type="ECO:0000256" key="1">
    <source>
        <dbReference type="SAM" id="MobiDB-lite"/>
    </source>
</evidence>
<dbReference type="Proteomes" id="UP001221757">
    <property type="component" value="Unassembled WGS sequence"/>
</dbReference>
<feature type="compositionally biased region" description="Basic and acidic residues" evidence="1">
    <location>
        <begin position="190"/>
        <end position="200"/>
    </location>
</feature>
<feature type="region of interest" description="Disordered" evidence="1">
    <location>
        <begin position="85"/>
        <end position="200"/>
    </location>
</feature>
<protein>
    <submittedName>
        <fullName evidence="2">Uncharacterized protein</fullName>
    </submittedName>
</protein>
<feature type="region of interest" description="Disordered" evidence="1">
    <location>
        <begin position="13"/>
        <end position="72"/>
    </location>
</feature>
<evidence type="ECO:0000313" key="2">
    <source>
        <dbReference type="EMBL" id="KAJ7657053.1"/>
    </source>
</evidence>
<reference evidence="2" key="1">
    <citation type="submission" date="2023-03" db="EMBL/GenBank/DDBJ databases">
        <title>Massive genome expansion in bonnet fungi (Mycena s.s.) driven by repeated elements and novel gene families across ecological guilds.</title>
        <authorList>
            <consortium name="Lawrence Berkeley National Laboratory"/>
            <person name="Harder C.B."/>
            <person name="Miyauchi S."/>
            <person name="Viragh M."/>
            <person name="Kuo A."/>
            <person name="Thoen E."/>
            <person name="Andreopoulos B."/>
            <person name="Lu D."/>
            <person name="Skrede I."/>
            <person name="Drula E."/>
            <person name="Henrissat B."/>
            <person name="Morin E."/>
            <person name="Kohler A."/>
            <person name="Barry K."/>
            <person name="LaButti K."/>
            <person name="Morin E."/>
            <person name="Salamov A."/>
            <person name="Lipzen A."/>
            <person name="Mereny Z."/>
            <person name="Hegedus B."/>
            <person name="Baldrian P."/>
            <person name="Stursova M."/>
            <person name="Weitz H."/>
            <person name="Taylor A."/>
            <person name="Grigoriev I.V."/>
            <person name="Nagy L.G."/>
            <person name="Martin F."/>
            <person name="Kauserud H."/>
        </authorList>
    </citation>
    <scope>NUCLEOTIDE SEQUENCE</scope>
    <source>
        <strain evidence="2">CBHHK067</strain>
    </source>
</reference>
<dbReference type="AlphaFoldDB" id="A0AAD7G3W4"/>
<feature type="compositionally biased region" description="Basic and acidic residues" evidence="1">
    <location>
        <begin position="130"/>
        <end position="139"/>
    </location>
</feature>
<gene>
    <name evidence="2" type="ORF">B0H17DRAFT_1146029</name>
</gene>
<organism evidence="2 3">
    <name type="scientific">Mycena rosella</name>
    <name type="common">Pink bonnet</name>
    <name type="synonym">Agaricus rosellus</name>
    <dbReference type="NCBI Taxonomy" id="1033263"/>
    <lineage>
        <taxon>Eukaryota</taxon>
        <taxon>Fungi</taxon>
        <taxon>Dikarya</taxon>
        <taxon>Basidiomycota</taxon>
        <taxon>Agaricomycotina</taxon>
        <taxon>Agaricomycetes</taxon>
        <taxon>Agaricomycetidae</taxon>
        <taxon>Agaricales</taxon>
        <taxon>Marasmiineae</taxon>
        <taxon>Mycenaceae</taxon>
        <taxon>Mycena</taxon>
    </lineage>
</organism>
<comment type="caution">
    <text evidence="2">The sequence shown here is derived from an EMBL/GenBank/DDBJ whole genome shotgun (WGS) entry which is preliminary data.</text>
</comment>
<keyword evidence="3" id="KW-1185">Reference proteome</keyword>
<accession>A0AAD7G3W4</accession>
<evidence type="ECO:0000313" key="3">
    <source>
        <dbReference type="Proteomes" id="UP001221757"/>
    </source>
</evidence>
<feature type="compositionally biased region" description="Acidic residues" evidence="1">
    <location>
        <begin position="61"/>
        <end position="71"/>
    </location>
</feature>
<sequence>MYSNVTVSTIQLGARATAWPGKLGSDDSREPTPKAVTPASAPEPAARKATRGCSHAPVEEPKDDADADSVPDLDVGAVVPLKRRCARSVKPAPVKDEETEAVLEAEGTAPPTRAPRKEAVPASAPAAVEALEKENTPGEEREEEAPAVKVRVSRSRKVKEKVMATDANVPRRAKRVYTTTTTRTSGASVGKKEENSMIRY</sequence>
<name>A0AAD7G3W4_MYCRO</name>